<comment type="caution">
    <text evidence="2">The sequence shown here is derived from an EMBL/GenBank/DDBJ whole genome shotgun (WGS) entry which is preliminary data.</text>
</comment>
<evidence type="ECO:0000313" key="2">
    <source>
        <dbReference type="EMBL" id="MBC5784492.1"/>
    </source>
</evidence>
<keyword evidence="3" id="KW-1185">Reference proteome</keyword>
<feature type="compositionally biased region" description="Pro residues" evidence="1">
    <location>
        <begin position="167"/>
        <end position="197"/>
    </location>
</feature>
<dbReference type="Proteomes" id="UP000608513">
    <property type="component" value="Unassembled WGS sequence"/>
</dbReference>
<gene>
    <name evidence="2" type="ORF">H8N03_16205</name>
</gene>
<protein>
    <submittedName>
        <fullName evidence="2">Uncharacterized protein</fullName>
    </submittedName>
</protein>
<dbReference type="AlphaFoldDB" id="A0A923MVG6"/>
<feature type="compositionally biased region" description="Pro residues" evidence="1">
    <location>
        <begin position="205"/>
        <end position="224"/>
    </location>
</feature>
<reference evidence="2" key="1">
    <citation type="submission" date="2020-08" db="EMBL/GenBank/DDBJ databases">
        <title>Ramlibacter sp. USB13 16S ribosomal RNA gene genome sequencing and assembly.</title>
        <authorList>
            <person name="Kang M."/>
        </authorList>
    </citation>
    <scope>NUCLEOTIDE SEQUENCE</scope>
    <source>
        <strain evidence="2">USB13</strain>
    </source>
</reference>
<dbReference type="RefSeq" id="WP_187077243.1">
    <property type="nucleotide sequence ID" value="NZ_JACORT010000007.1"/>
</dbReference>
<evidence type="ECO:0000313" key="3">
    <source>
        <dbReference type="Proteomes" id="UP000608513"/>
    </source>
</evidence>
<evidence type="ECO:0000256" key="1">
    <source>
        <dbReference type="SAM" id="MobiDB-lite"/>
    </source>
</evidence>
<dbReference type="EMBL" id="JACORT010000007">
    <property type="protein sequence ID" value="MBC5784492.1"/>
    <property type="molecule type" value="Genomic_DNA"/>
</dbReference>
<accession>A0A923MVG6</accession>
<feature type="region of interest" description="Disordered" evidence="1">
    <location>
        <begin position="161"/>
        <end position="224"/>
    </location>
</feature>
<name>A0A923MVG6_9BURK</name>
<sequence length="352" mass="37618">MADRNVSAAAGFLVEDFITSITTQLDRVQDALRIKAVNRPLTYALKELHLELKVFVDMDAQGHVMLRAAGPNEAGASTLAMDFTTITKPMIEENTISLAATRSTPLDNLGLKPEEQMRLERLGVTNLAQLDRLNGSTGASTVARMAAMPVDRLRQALLAGRPRLGPANPPAPRPPVVVAPTPPVPAPRPPVPAPRPPVLDTRPPVFVPRPPVATPRPLPSRPLPSPVLRNKLGQLLAQEDLPEAQSLAADDAAIAAGVLEVDPGTRRLTLPGSNLQHEAYPPTVRLNGEALEIDELDDDRLVVLLPHGFQPGALEVSLGDEPPHCFALVHPLHLAPGEAAGDDPWAPARRPS</sequence>
<proteinExistence type="predicted"/>
<organism evidence="2 3">
    <name type="scientific">Ramlibacter cellulosilyticus</name>
    <dbReference type="NCBI Taxonomy" id="2764187"/>
    <lineage>
        <taxon>Bacteria</taxon>
        <taxon>Pseudomonadati</taxon>
        <taxon>Pseudomonadota</taxon>
        <taxon>Betaproteobacteria</taxon>
        <taxon>Burkholderiales</taxon>
        <taxon>Comamonadaceae</taxon>
        <taxon>Ramlibacter</taxon>
    </lineage>
</organism>